<dbReference type="InterPro" id="IPR039356">
    <property type="entry name" value="YfbR/HDDC2"/>
</dbReference>
<dbReference type="InterPro" id="IPR003607">
    <property type="entry name" value="HD/PDEase_dom"/>
</dbReference>
<dbReference type="HAMAP" id="MF_01100">
    <property type="entry name" value="5DNU"/>
    <property type="match status" value="1"/>
</dbReference>
<comment type="catalytic activity">
    <reaction evidence="1 9">
        <text>a 2'-deoxyribonucleoside 5'-phosphate + H2O = a 2'-deoxyribonucleoside + phosphate</text>
        <dbReference type="Rhea" id="RHEA:36167"/>
        <dbReference type="ChEBI" id="CHEBI:15377"/>
        <dbReference type="ChEBI" id="CHEBI:18274"/>
        <dbReference type="ChEBI" id="CHEBI:43474"/>
        <dbReference type="ChEBI" id="CHEBI:65317"/>
        <dbReference type="EC" id="3.1.3.89"/>
    </reaction>
</comment>
<dbReference type="FunFam" id="1.10.3210.10:FF:000002">
    <property type="entry name" value="Nucleotidase YfbR"/>
    <property type="match status" value="1"/>
</dbReference>
<comment type="subcellular location">
    <subcellularLocation>
        <location evidence="9">Cytoplasm</location>
    </subcellularLocation>
</comment>
<feature type="site" description="Appears to be important in orienting the phosphate for catalysis" evidence="9">
    <location>
        <position position="18"/>
    </location>
</feature>
<dbReference type="AlphaFoldDB" id="A0A376U6L4"/>
<organism evidence="12 13">
    <name type="scientific">Escherichia coli</name>
    <dbReference type="NCBI Taxonomy" id="562"/>
    <lineage>
        <taxon>Bacteria</taxon>
        <taxon>Pseudomonadati</taxon>
        <taxon>Pseudomonadota</taxon>
        <taxon>Gammaproteobacteria</taxon>
        <taxon>Enterobacterales</taxon>
        <taxon>Enterobacteriaceae</taxon>
        <taxon>Escherichia</taxon>
    </lineage>
</organism>
<evidence type="ECO:0000256" key="9">
    <source>
        <dbReference type="HAMAP-Rule" id="MF_01100"/>
    </source>
</evidence>
<dbReference type="PROSITE" id="PS51831">
    <property type="entry name" value="HD"/>
    <property type="match status" value="1"/>
</dbReference>
<keyword evidence="8 9" id="KW-0378">Hydrolase</keyword>
<comment type="cofactor">
    <cofactor evidence="9">
        <name>a divalent metal cation</name>
        <dbReference type="ChEBI" id="CHEBI:60240"/>
    </cofactor>
</comment>
<dbReference type="EC" id="3.1.3.89" evidence="9"/>
<dbReference type="GO" id="GO:0002953">
    <property type="term" value="F:5'-deoxynucleotidase activity"/>
    <property type="evidence" value="ECO:0007669"/>
    <property type="project" value="UniProtKB-EC"/>
</dbReference>
<comment type="cofactor">
    <cofactor evidence="3">
        <name>Co(2+)</name>
        <dbReference type="ChEBI" id="CHEBI:48828"/>
    </cofactor>
</comment>
<evidence type="ECO:0000256" key="5">
    <source>
        <dbReference type="ARBA" id="ARBA00022490"/>
    </source>
</evidence>
<feature type="binding site" evidence="9">
    <location>
        <position position="137"/>
    </location>
    <ligand>
        <name>a divalent metal cation</name>
        <dbReference type="ChEBI" id="CHEBI:60240"/>
    </ligand>
</feature>
<feature type="binding site" evidence="9">
    <location>
        <position position="137"/>
    </location>
    <ligand>
        <name>substrate</name>
    </ligand>
</feature>
<feature type="binding site" evidence="9">
    <location>
        <position position="33"/>
    </location>
    <ligand>
        <name>a divalent metal cation</name>
        <dbReference type="ChEBI" id="CHEBI:60240"/>
    </ligand>
</feature>
<feature type="binding site" evidence="9">
    <location>
        <position position="68"/>
    </location>
    <ligand>
        <name>a divalent metal cation</name>
        <dbReference type="ChEBI" id="CHEBI:60240"/>
    </ligand>
</feature>
<accession>A0A376U6L4</accession>
<feature type="binding site" evidence="9">
    <location>
        <position position="69"/>
    </location>
    <ligand>
        <name>a divalent metal cation</name>
        <dbReference type="ChEBI" id="CHEBI:60240"/>
    </ligand>
</feature>
<dbReference type="GO" id="GO:0000166">
    <property type="term" value="F:nucleotide binding"/>
    <property type="evidence" value="ECO:0007669"/>
    <property type="project" value="UniProtKB-KW"/>
</dbReference>
<evidence type="ECO:0000256" key="10">
    <source>
        <dbReference type="SAM" id="MobiDB-lite"/>
    </source>
</evidence>
<dbReference type="Gene3D" id="1.10.3210.10">
    <property type="entry name" value="Hypothetical protein af1432"/>
    <property type="match status" value="1"/>
</dbReference>
<evidence type="ECO:0000256" key="3">
    <source>
        <dbReference type="ARBA" id="ARBA00001941"/>
    </source>
</evidence>
<keyword evidence="5 9" id="KW-0963">Cytoplasm</keyword>
<evidence type="ECO:0000256" key="6">
    <source>
        <dbReference type="ARBA" id="ARBA00022723"/>
    </source>
</evidence>
<name>A0A376U6L4_ECOLX</name>
<evidence type="ECO:0000313" key="13">
    <source>
        <dbReference type="Proteomes" id="UP000254079"/>
    </source>
</evidence>
<keyword evidence="7 9" id="KW-0547">Nucleotide-binding</keyword>
<feature type="binding site" evidence="9">
    <location>
        <position position="33"/>
    </location>
    <ligand>
        <name>substrate</name>
    </ligand>
</feature>
<evidence type="ECO:0000313" key="12">
    <source>
        <dbReference type="EMBL" id="STI84810.1"/>
    </source>
</evidence>
<feature type="domain" description="HD" evidence="11">
    <location>
        <begin position="30"/>
        <end position="142"/>
    </location>
</feature>
<dbReference type="GO" id="GO:0005737">
    <property type="term" value="C:cytoplasm"/>
    <property type="evidence" value="ECO:0007669"/>
    <property type="project" value="UniProtKB-SubCell"/>
</dbReference>
<comment type="subunit">
    <text evidence="4 9">Homodimer.</text>
</comment>
<reference evidence="12 13" key="1">
    <citation type="submission" date="2018-06" db="EMBL/GenBank/DDBJ databases">
        <authorList>
            <consortium name="Pathogen Informatics"/>
            <person name="Doyle S."/>
        </authorList>
    </citation>
    <scope>NUCLEOTIDE SEQUENCE [LARGE SCALE GENOMIC DNA]</scope>
    <source>
        <strain evidence="12 13">NCTC8622</strain>
    </source>
</reference>
<proteinExistence type="inferred from homology"/>
<evidence type="ECO:0000256" key="1">
    <source>
        <dbReference type="ARBA" id="ARBA00001638"/>
    </source>
</evidence>
<dbReference type="SUPFAM" id="SSF109604">
    <property type="entry name" value="HD-domain/PDEase-like"/>
    <property type="match status" value="1"/>
</dbReference>
<sequence length="255" mass="29305">MKQSHFFAHLSRLKLINRWPLMRNVRTENVSEHSLQVAMVAHALAAIKNRKFGGNVNAERIALLAMYHDASEVLTGDLPTPVKYFNSQIAQEYKAIEKIAQQKLVDMVPEELQDIFAPLIDEHAYSDEEKSLVKQADALCAYLKCLEELAAGNNEFLLAKTRLEATLEARRSQEMDYFMEVLFPASIFRSMRLARIHRCKQPESASHQAISAGCDIRLLSKRKQHRDHHHTNRHHDNGERYPQLHKVTEAVISRT</sequence>
<gene>
    <name evidence="9 12" type="primary">yfbR</name>
    <name evidence="12" type="ORF">NCTC8622_03883</name>
</gene>
<evidence type="ECO:0000256" key="7">
    <source>
        <dbReference type="ARBA" id="ARBA00022741"/>
    </source>
</evidence>
<protein>
    <recommendedName>
        <fullName evidence="9">5'-deoxynucleotidase YfbR</fullName>
        <ecNumber evidence="9">3.1.3.89</ecNumber>
    </recommendedName>
    <alternativeName>
        <fullName evidence="9">5'-deoxyribonucleotidase</fullName>
    </alternativeName>
    <alternativeName>
        <fullName evidence="9">Nucleoside 5'-monophosphate phosphohydrolase</fullName>
    </alternativeName>
</protein>
<evidence type="ECO:0000256" key="2">
    <source>
        <dbReference type="ARBA" id="ARBA00001936"/>
    </source>
</evidence>
<comment type="similarity">
    <text evidence="9">Belongs to the 5DNU family.</text>
</comment>
<dbReference type="SMART" id="SM00471">
    <property type="entry name" value="HDc"/>
    <property type="match status" value="1"/>
</dbReference>
<evidence type="ECO:0000259" key="11">
    <source>
        <dbReference type="PROSITE" id="PS51831"/>
    </source>
</evidence>
<dbReference type="GO" id="GO:0046872">
    <property type="term" value="F:metal ion binding"/>
    <property type="evidence" value="ECO:0007669"/>
    <property type="project" value="UniProtKB-KW"/>
</dbReference>
<dbReference type="InterPro" id="IPR006674">
    <property type="entry name" value="HD_domain"/>
</dbReference>
<comment type="cofactor">
    <cofactor evidence="2">
        <name>Mn(2+)</name>
        <dbReference type="ChEBI" id="CHEBI:29035"/>
    </cofactor>
</comment>
<feature type="binding site" evidence="9">
    <location>
        <begin position="18"/>
        <end position="19"/>
    </location>
    <ligand>
        <name>substrate</name>
    </ligand>
</feature>
<comment type="function">
    <text evidence="9">Catalyzes the strictly specific dephosphorylation of 2'-deoxyribonucleoside 5'-monophosphates.</text>
</comment>
<feature type="compositionally biased region" description="Basic residues" evidence="10">
    <location>
        <begin position="222"/>
        <end position="233"/>
    </location>
</feature>
<dbReference type="PANTHER" id="PTHR11845:SF13">
    <property type="entry name" value="5'-DEOXYNUCLEOTIDASE HDDC2"/>
    <property type="match status" value="1"/>
</dbReference>
<feature type="region of interest" description="Disordered" evidence="10">
    <location>
        <begin position="222"/>
        <end position="255"/>
    </location>
</feature>
<dbReference type="Pfam" id="PF12917">
    <property type="entry name" value="YfbR-like"/>
    <property type="match status" value="1"/>
</dbReference>
<dbReference type="PANTHER" id="PTHR11845">
    <property type="entry name" value="5'-DEOXYNUCLEOTIDASE HDDC2"/>
    <property type="match status" value="1"/>
</dbReference>
<dbReference type="NCBIfam" id="NF003009">
    <property type="entry name" value="PRK03826.1"/>
    <property type="match status" value="1"/>
</dbReference>
<dbReference type="EMBL" id="UGCP01000002">
    <property type="protein sequence ID" value="STI84810.1"/>
    <property type="molecule type" value="Genomic_DNA"/>
</dbReference>
<evidence type="ECO:0000256" key="8">
    <source>
        <dbReference type="ARBA" id="ARBA00022801"/>
    </source>
</evidence>
<evidence type="ECO:0000256" key="4">
    <source>
        <dbReference type="ARBA" id="ARBA00011738"/>
    </source>
</evidence>
<dbReference type="Proteomes" id="UP000254079">
    <property type="component" value="Unassembled WGS sequence"/>
</dbReference>
<feature type="binding site" evidence="9">
    <location>
        <position position="69"/>
    </location>
    <ligand>
        <name>substrate</name>
    </ligand>
</feature>
<dbReference type="InterPro" id="IPR022971">
    <property type="entry name" value="YfbR"/>
</dbReference>
<keyword evidence="6 9" id="KW-0479">Metal-binding</keyword>
<feature type="binding site" evidence="9">
    <location>
        <begin position="77"/>
        <end position="80"/>
    </location>
    <ligand>
        <name>substrate</name>
    </ligand>
</feature>